<dbReference type="Proteomes" id="UP001497680">
    <property type="component" value="Unassembled WGS sequence"/>
</dbReference>
<keyword evidence="2" id="KW-1185">Reference proteome</keyword>
<name>A0ACC0DKW8_9PEZI</name>
<accession>A0ACC0DKW8</accession>
<reference evidence="1 2" key="1">
    <citation type="journal article" date="2022" name="New Phytol.">
        <title>Ecological generalism drives hyperdiversity of secondary metabolite gene clusters in xylarialean endophytes.</title>
        <authorList>
            <person name="Franco M.E.E."/>
            <person name="Wisecaver J.H."/>
            <person name="Arnold A.E."/>
            <person name="Ju Y.M."/>
            <person name="Slot J.C."/>
            <person name="Ahrendt S."/>
            <person name="Moore L.P."/>
            <person name="Eastman K.E."/>
            <person name="Scott K."/>
            <person name="Konkel Z."/>
            <person name="Mondo S.J."/>
            <person name="Kuo A."/>
            <person name="Hayes R.D."/>
            <person name="Haridas S."/>
            <person name="Andreopoulos B."/>
            <person name="Riley R."/>
            <person name="LaButti K."/>
            <person name="Pangilinan J."/>
            <person name="Lipzen A."/>
            <person name="Amirebrahimi M."/>
            <person name="Yan J."/>
            <person name="Adam C."/>
            <person name="Keymanesh K."/>
            <person name="Ng V."/>
            <person name="Louie K."/>
            <person name="Northen T."/>
            <person name="Drula E."/>
            <person name="Henrissat B."/>
            <person name="Hsieh H.M."/>
            <person name="Youens-Clark K."/>
            <person name="Lutzoni F."/>
            <person name="Miadlikowska J."/>
            <person name="Eastwood D.C."/>
            <person name="Hamelin R.C."/>
            <person name="Grigoriev I.V."/>
            <person name="U'Ren J.M."/>
        </authorList>
    </citation>
    <scope>NUCLEOTIDE SEQUENCE [LARGE SCALE GENOMIC DNA]</scope>
    <source>
        <strain evidence="1 2">ER1909</strain>
    </source>
</reference>
<comment type="caution">
    <text evidence="1">The sequence shown here is derived from an EMBL/GenBank/DDBJ whole genome shotgun (WGS) entry which is preliminary data.</text>
</comment>
<gene>
    <name evidence="1" type="ORF">F4821DRAFT_222485</name>
</gene>
<dbReference type="EMBL" id="MU394281">
    <property type="protein sequence ID" value="KAI6093233.1"/>
    <property type="molecule type" value="Genomic_DNA"/>
</dbReference>
<sequence length="93" mass="10364">MASATTSRKSQSVSPTSTASMSDKENLDSNVSTEQKDSKEVTHKGFIELFREVEEKEAKMSPEEKAKIRAWPESFKAATPTTADQVPDLWDEI</sequence>
<evidence type="ECO:0000313" key="2">
    <source>
        <dbReference type="Proteomes" id="UP001497680"/>
    </source>
</evidence>
<proteinExistence type="predicted"/>
<organism evidence="1 2">
    <name type="scientific">Hypoxylon rubiginosum</name>
    <dbReference type="NCBI Taxonomy" id="110542"/>
    <lineage>
        <taxon>Eukaryota</taxon>
        <taxon>Fungi</taxon>
        <taxon>Dikarya</taxon>
        <taxon>Ascomycota</taxon>
        <taxon>Pezizomycotina</taxon>
        <taxon>Sordariomycetes</taxon>
        <taxon>Xylariomycetidae</taxon>
        <taxon>Xylariales</taxon>
        <taxon>Hypoxylaceae</taxon>
        <taxon>Hypoxylon</taxon>
    </lineage>
</organism>
<evidence type="ECO:0000313" key="1">
    <source>
        <dbReference type="EMBL" id="KAI6093233.1"/>
    </source>
</evidence>
<protein>
    <submittedName>
        <fullName evidence="1">Uncharacterized protein</fullName>
    </submittedName>
</protein>